<organism evidence="2 3">
    <name type="scientific">Marinoscillum furvescens DSM 4134</name>
    <dbReference type="NCBI Taxonomy" id="1122208"/>
    <lineage>
        <taxon>Bacteria</taxon>
        <taxon>Pseudomonadati</taxon>
        <taxon>Bacteroidota</taxon>
        <taxon>Cytophagia</taxon>
        <taxon>Cytophagales</taxon>
        <taxon>Reichenbachiellaceae</taxon>
        <taxon>Marinoscillum</taxon>
    </lineage>
</organism>
<sequence>MQMKLFVLLALALSAFPLTEDTVTLQVQASAYNSIPAQTRPGTGNIGAWGDTLKPGMKVIAVSRDLIAKGLTHNTAVKIHGLEGTYLVKDKMNQRWTNKIDIYMGTDVQKALQWGIQEVQISFEPSGL</sequence>
<comment type="caution">
    <text evidence="2">The sequence shown here is derived from an EMBL/GenBank/DDBJ whole genome shotgun (WGS) entry which is preliminary data.</text>
</comment>
<name>A0A3D9KWC9_MARFU</name>
<accession>A0A3D9KWC9</accession>
<dbReference type="OrthoDB" id="5624888at2"/>
<evidence type="ECO:0000313" key="3">
    <source>
        <dbReference type="Proteomes" id="UP000256779"/>
    </source>
</evidence>
<evidence type="ECO:0000313" key="2">
    <source>
        <dbReference type="EMBL" id="RED92323.1"/>
    </source>
</evidence>
<keyword evidence="3" id="KW-1185">Reference proteome</keyword>
<reference evidence="2 3" key="1">
    <citation type="submission" date="2018-07" db="EMBL/GenBank/DDBJ databases">
        <title>Genomic Encyclopedia of Type Strains, Phase IV (KMG-IV): sequencing the most valuable type-strain genomes for metagenomic binning, comparative biology and taxonomic classification.</title>
        <authorList>
            <person name="Goeker M."/>
        </authorList>
    </citation>
    <scope>NUCLEOTIDE SEQUENCE [LARGE SCALE GENOMIC DNA]</scope>
    <source>
        <strain evidence="2 3">DSM 4134</strain>
    </source>
</reference>
<dbReference type="Proteomes" id="UP000256779">
    <property type="component" value="Unassembled WGS sequence"/>
</dbReference>
<dbReference type="AlphaFoldDB" id="A0A3D9KWC9"/>
<protein>
    <submittedName>
        <fullName evidence="2">3D (Asp-Asp-Asp) domain-containing protein</fullName>
    </submittedName>
</protein>
<evidence type="ECO:0000256" key="1">
    <source>
        <dbReference type="SAM" id="SignalP"/>
    </source>
</evidence>
<feature type="chain" id="PRO_5017733246" evidence="1">
    <location>
        <begin position="21"/>
        <end position="128"/>
    </location>
</feature>
<feature type="signal peptide" evidence="1">
    <location>
        <begin position="1"/>
        <end position="20"/>
    </location>
</feature>
<dbReference type="CDD" id="cd22784">
    <property type="entry name" value="DPBB_MltA_YuiC-like"/>
    <property type="match status" value="1"/>
</dbReference>
<proteinExistence type="predicted"/>
<gene>
    <name evidence="2" type="ORF">C7460_13137</name>
</gene>
<dbReference type="EMBL" id="QREG01000031">
    <property type="protein sequence ID" value="RED92323.1"/>
    <property type="molecule type" value="Genomic_DNA"/>
</dbReference>
<keyword evidence="1" id="KW-0732">Signal</keyword>